<proteinExistence type="predicted"/>
<feature type="region of interest" description="Disordered" evidence="2">
    <location>
        <begin position="528"/>
        <end position="577"/>
    </location>
</feature>
<dbReference type="EMBL" id="CP092622">
    <property type="protein sequence ID" value="UMM21858.1"/>
    <property type="molecule type" value="Genomic_DNA"/>
</dbReference>
<accession>A0AAE9EIA3</accession>
<reference evidence="3 4" key="1">
    <citation type="submission" date="2022-04" db="EMBL/GenBank/DDBJ databases">
        <title>Chromosome-level reference genomes for two strains of Caenorhabditis briggsae: an improved platform for comparative genomics.</title>
        <authorList>
            <person name="Stevens L."/>
            <person name="Andersen E."/>
        </authorList>
    </citation>
    <scope>NUCLEOTIDE SEQUENCE [LARGE SCALE GENOMIC DNA]</scope>
    <source>
        <strain evidence="3">VX34</strain>
        <tissue evidence="3">Whole-organism</tissue>
    </source>
</reference>
<keyword evidence="4" id="KW-1185">Reference proteome</keyword>
<sequence>MYSKQMGPLEELDTLMTIKIEQFEEMLTAFNVDKRQITEHLLSHNFGKWPNIESQNLPNFQKINSKTAQKIGKTEEKWFEKYLKKPKNPEISIEMKDLKTGKSKMLANGPKLKHTDTNCGLFNYERMILDDKAPNILLHWTLTTKTTPRIVLRPSYRYIFPNEISKGKCKYFLTDQSDEALINQWIQKNDGEVPTQLITERMKNLTMFEKHGKQNFYIRCIPPADALSQEDGRIFVEDAVEIVPLIAKKSSSSMNKKLADMITEKLNNHKMKWIKGQIPQAHSTISVADFVDFLGELDCNKSLVTIVEDAPHLSTKNEMVEGFGYIRTCTPYAEPAMDHIQAIFFTFHCLVNGVNWTKEDCLDHKTCLPRLKKAIFALLKKWAGLNKGSYIEVSYVVEQVEEIRRMCPYKYLTPRNSPDYAYQDYGGSEYFDTTNYFKALDYYGLTPFEDMPEGGGRPTCMLIGMQRFLMQIHWIKSFFTEKSDRELRELVGQSALHLLNEDIQKDALKYLNGCTTYTKSKIDDLMNLRPPATIPGSSAPMVPPGLSKEAKSDEEIKEEEEENEKIKDEQSAKKPTKMGNLNNCKSCAGYRERAALLRASAKEMKNKAEETAKEWEHYTEYKKEYDRKQDIIRDLEEKIKERNGDKDAGPLRTQEEVEAENLRLEENLENANLRNEDLMDRWSEVSMKVQEARKANVLLKEKVEKLKEMVMKRSLAKNPSRLQGSHKNGAKPAAAEVDDPKI</sequence>
<gene>
    <name evidence="3" type="ORF">L5515_003356</name>
</gene>
<evidence type="ECO:0000313" key="3">
    <source>
        <dbReference type="EMBL" id="UMM21858.1"/>
    </source>
</evidence>
<dbReference type="AlphaFoldDB" id="A0AAE9EIA3"/>
<feature type="coiled-coil region" evidence="1">
    <location>
        <begin position="594"/>
        <end position="709"/>
    </location>
</feature>
<organism evidence="3 4">
    <name type="scientific">Caenorhabditis briggsae</name>
    <dbReference type="NCBI Taxonomy" id="6238"/>
    <lineage>
        <taxon>Eukaryota</taxon>
        <taxon>Metazoa</taxon>
        <taxon>Ecdysozoa</taxon>
        <taxon>Nematoda</taxon>
        <taxon>Chromadorea</taxon>
        <taxon>Rhabditida</taxon>
        <taxon>Rhabditina</taxon>
        <taxon>Rhabditomorpha</taxon>
        <taxon>Rhabditoidea</taxon>
        <taxon>Rhabditidae</taxon>
        <taxon>Peloderinae</taxon>
        <taxon>Caenorhabditis</taxon>
    </lineage>
</organism>
<dbReference type="Proteomes" id="UP000829354">
    <property type="component" value="Chromosome III"/>
</dbReference>
<protein>
    <submittedName>
        <fullName evidence="3">Uncharacterized protein</fullName>
    </submittedName>
</protein>
<evidence type="ECO:0000256" key="2">
    <source>
        <dbReference type="SAM" id="MobiDB-lite"/>
    </source>
</evidence>
<evidence type="ECO:0000256" key="1">
    <source>
        <dbReference type="SAM" id="Coils"/>
    </source>
</evidence>
<evidence type="ECO:0000313" key="4">
    <source>
        <dbReference type="Proteomes" id="UP000829354"/>
    </source>
</evidence>
<keyword evidence="1" id="KW-0175">Coiled coil</keyword>
<feature type="region of interest" description="Disordered" evidence="2">
    <location>
        <begin position="711"/>
        <end position="742"/>
    </location>
</feature>
<name>A0AAE9EIA3_CAEBR</name>